<keyword evidence="2 7" id="KW-0489">Methyltransferase</keyword>
<dbReference type="Gene3D" id="3.40.50.150">
    <property type="entry name" value="Vaccinia Virus protein VP39"/>
    <property type="match status" value="1"/>
</dbReference>
<proteinExistence type="inferred from homology"/>
<feature type="domain" description="DNA methylase N-4/N-6" evidence="6">
    <location>
        <begin position="149"/>
        <end position="214"/>
    </location>
</feature>
<evidence type="ECO:0000313" key="7">
    <source>
        <dbReference type="EMBL" id="AGX43972.1"/>
    </source>
</evidence>
<evidence type="ECO:0000256" key="2">
    <source>
        <dbReference type="ARBA" id="ARBA00022603"/>
    </source>
</evidence>
<dbReference type="InterPro" id="IPR002941">
    <property type="entry name" value="DNA_methylase_N4/N6"/>
</dbReference>
<keyword evidence="8" id="KW-1185">Reference proteome</keyword>
<dbReference type="KEGG" id="csb:CLSA_c30050"/>
<comment type="similarity">
    <text evidence="1 5">Belongs to the N(4)/N(6)-methyltransferase family.</text>
</comment>
<dbReference type="OrthoDB" id="9800801at2"/>
<organism evidence="7 8">
    <name type="scientific">Clostridium saccharobutylicum DSM 13864</name>
    <dbReference type="NCBI Taxonomy" id="1345695"/>
    <lineage>
        <taxon>Bacteria</taxon>
        <taxon>Bacillati</taxon>
        <taxon>Bacillota</taxon>
        <taxon>Clostridia</taxon>
        <taxon>Eubacteriales</taxon>
        <taxon>Clostridiaceae</taxon>
        <taxon>Clostridium</taxon>
    </lineage>
</organism>
<dbReference type="PATRIC" id="fig|1345695.10.peg.1108"/>
<dbReference type="GO" id="GO:0032259">
    <property type="term" value="P:methylation"/>
    <property type="evidence" value="ECO:0007669"/>
    <property type="project" value="UniProtKB-KW"/>
</dbReference>
<dbReference type="SUPFAM" id="SSF53335">
    <property type="entry name" value="S-adenosyl-L-methionine-dependent methyltransferases"/>
    <property type="match status" value="1"/>
</dbReference>
<dbReference type="eggNOG" id="COG0863">
    <property type="taxonomic scope" value="Bacteria"/>
</dbReference>
<dbReference type="InterPro" id="IPR002052">
    <property type="entry name" value="DNA_methylase_N6_adenine_CS"/>
</dbReference>
<evidence type="ECO:0000256" key="5">
    <source>
        <dbReference type="RuleBase" id="RU362026"/>
    </source>
</evidence>
<evidence type="ECO:0000313" key="8">
    <source>
        <dbReference type="Proteomes" id="UP000017118"/>
    </source>
</evidence>
<dbReference type="EC" id="2.1.1.-" evidence="5"/>
<dbReference type="InterPro" id="IPR029063">
    <property type="entry name" value="SAM-dependent_MTases_sf"/>
</dbReference>
<name>U5MX11_CLOSA</name>
<dbReference type="Pfam" id="PF01555">
    <property type="entry name" value="N6_N4_Mtase"/>
    <property type="match status" value="1"/>
</dbReference>
<gene>
    <name evidence="7" type="ORF">CLSA_c30050</name>
</gene>
<evidence type="ECO:0000259" key="6">
    <source>
        <dbReference type="Pfam" id="PF01555"/>
    </source>
</evidence>
<dbReference type="RefSeq" id="WP_022747115.1">
    <property type="nucleotide sequence ID" value="NC_022571.1"/>
</dbReference>
<dbReference type="REBASE" id="71957">
    <property type="entry name" value="M.Csa13864ORF30050P"/>
</dbReference>
<dbReference type="GO" id="GO:0003677">
    <property type="term" value="F:DNA binding"/>
    <property type="evidence" value="ECO:0007669"/>
    <property type="project" value="InterPro"/>
</dbReference>
<evidence type="ECO:0000256" key="3">
    <source>
        <dbReference type="ARBA" id="ARBA00022679"/>
    </source>
</evidence>
<dbReference type="AlphaFoldDB" id="U5MX11"/>
<dbReference type="EMBL" id="CP006721">
    <property type="protein sequence ID" value="AGX43972.1"/>
    <property type="molecule type" value="Genomic_DNA"/>
</dbReference>
<sequence>MFELNRLYNMDCMEGMKQIPDKYFDLAIVDPPYFKGPNKRQYYGRRVNKLKIKRKDYSEIKRWDVPNEQYFKELLRVSKNQIIWGINYYDFYLGPGRIIWDKVNGKSSYSDCEIAYCSTHDSTKLFRYMWNGMNQGKSISEGHIMLGDKSKNEKRIHPTQKPINLYKWLLMNYAKQGDKILDTHVGSASSLVACHEMEFDFLGFELDKNMYELASNRLEEVMNQISMFNII</sequence>
<dbReference type="PROSITE" id="PS00092">
    <property type="entry name" value="N6_MTASE"/>
    <property type="match status" value="1"/>
</dbReference>
<keyword evidence="3" id="KW-0808">Transferase</keyword>
<reference evidence="7 8" key="1">
    <citation type="journal article" date="2013" name="Genome Announc.">
        <title>Complete Genome Sequence of the Solvent Producer Clostridium saccharobutylicum NCP262 (DSM 13864).</title>
        <authorList>
            <person name="Poehlein A."/>
            <person name="Hartwich K."/>
            <person name="Krabben P."/>
            <person name="Ehrenreich A."/>
            <person name="Liebl W."/>
            <person name="Durre P."/>
            <person name="Gottschalk G."/>
            <person name="Daniel R."/>
        </authorList>
    </citation>
    <scope>NUCLEOTIDE SEQUENCE [LARGE SCALE GENOMIC DNA]</scope>
    <source>
        <strain evidence="7">DSM 13864</strain>
    </source>
</reference>
<dbReference type="InterPro" id="IPR001091">
    <property type="entry name" value="RM_Methyltransferase"/>
</dbReference>
<dbReference type="GO" id="GO:0009307">
    <property type="term" value="P:DNA restriction-modification system"/>
    <property type="evidence" value="ECO:0007669"/>
    <property type="project" value="UniProtKB-KW"/>
</dbReference>
<dbReference type="PRINTS" id="PR00508">
    <property type="entry name" value="S21N4MTFRASE"/>
</dbReference>
<dbReference type="Proteomes" id="UP000017118">
    <property type="component" value="Chromosome"/>
</dbReference>
<keyword evidence="4" id="KW-0680">Restriction system</keyword>
<dbReference type="HOGENOM" id="CLU_024927_6_0_9"/>
<dbReference type="GO" id="GO:0008170">
    <property type="term" value="F:N-methyltransferase activity"/>
    <property type="evidence" value="ECO:0007669"/>
    <property type="project" value="InterPro"/>
</dbReference>
<dbReference type="GeneID" id="55475372"/>
<evidence type="ECO:0000256" key="4">
    <source>
        <dbReference type="ARBA" id="ARBA00022747"/>
    </source>
</evidence>
<evidence type="ECO:0000256" key="1">
    <source>
        <dbReference type="ARBA" id="ARBA00006594"/>
    </source>
</evidence>
<protein>
    <recommendedName>
        <fullName evidence="5">Methyltransferase</fullName>
        <ecNumber evidence="5">2.1.1.-</ecNumber>
    </recommendedName>
</protein>
<accession>U5MX11</accession>